<protein>
    <submittedName>
        <fullName evidence="1">Uncharacterized protein</fullName>
    </submittedName>
</protein>
<organism evidence="1">
    <name type="scientific">Bandra megavirus</name>
    <dbReference type="NCBI Taxonomy" id="2071566"/>
    <lineage>
        <taxon>Viruses</taxon>
        <taxon>Varidnaviria</taxon>
        <taxon>Bamfordvirae</taxon>
        <taxon>Nucleocytoviricota</taxon>
        <taxon>Megaviricetes</taxon>
        <taxon>Imitervirales</taxon>
        <taxon>Mimiviridae</taxon>
        <taxon>Megamimivirinae</taxon>
        <taxon>Megavirus</taxon>
    </lineage>
</organism>
<dbReference type="EMBL" id="MG779388">
    <property type="protein sequence ID" value="AUV58941.1"/>
    <property type="molecule type" value="Genomic_DNA"/>
</dbReference>
<sequence>MYINTRFILTIIIMFVVGVNAIHEEAQTYTIGYKKLVCNSRGTQQFEVVATILIPDNVVMTRVQDSKYYSHVEADFAYVGNIKVAQKHIDSFFTAYNIPHELLNEYVCTTGSKIIAPNQLVHNIDFYLNMDDVLDINLLEDNNQLSIETLERREIALAFSLLDIHEMINENDYDSEHENALKYLAAECKGNLFGVTRLLNKLEIERDGLVISLVNSAFKSKLKSKNIDF</sequence>
<proteinExistence type="predicted"/>
<evidence type="ECO:0000313" key="1">
    <source>
        <dbReference type="EMBL" id="AUV58941.1"/>
    </source>
</evidence>
<accession>A0A2K9V9Q9</accession>
<name>A0A2K9V9Q9_9VIRU</name>
<reference evidence="1" key="1">
    <citation type="submission" date="2018-01" db="EMBL/GenBank/DDBJ databases">
        <title>Draft genome sequence of Bandra megavirus.</title>
        <authorList>
            <person name="Chatterjee A."/>
            <person name="Yadav R."/>
            <person name="Kondabagil K."/>
        </authorList>
    </citation>
    <scope>NUCLEOTIDE SEQUENCE</scope>
    <source>
        <strain evidence="1">KK-1</strain>
    </source>
</reference>